<evidence type="ECO:0000313" key="3">
    <source>
        <dbReference type="Proteomes" id="UP000078406"/>
    </source>
</evidence>
<keyword evidence="1" id="KW-1133">Transmembrane helix</keyword>
<evidence type="ECO:0000313" key="2">
    <source>
        <dbReference type="EMBL" id="OAJ93148.1"/>
    </source>
</evidence>
<sequence>MSIVDGTTLVASVVSPILLGALAVFINRVARNFADKTDFKRLKKELSENTATVEKVRAEFLESNTKIVESVKSEFLKNNTEIVESVKSELQVKGWVNQQVWLKKQEIYESIFSNLLLVKKYTSHQFDSFQEALYVEREHEYFMCQSDGEWVDSPILKQDLERKRKEYNERINSQESIKESKKIRQDKEKAISSLMELLSINSVYIDGDIESVLDKLQTVLHRRYDASDFSDVEDYMYDVSNAIDNAINEVKVMCKKELKIKT</sequence>
<dbReference type="RefSeq" id="WP_054963633.1">
    <property type="nucleotide sequence ID" value="NZ_LLEI02000044.1"/>
</dbReference>
<reference evidence="2 3" key="1">
    <citation type="journal article" date="2016" name="Syst. Appl. Microbiol.">
        <title>Vibrio bivalvicida sp. nov., a novel larval pathogen for bivalve molluscs reared in a hatchery.</title>
        <authorList>
            <person name="Dubert J."/>
            <person name="Romalde J.L."/>
            <person name="Prado S."/>
            <person name="Barja J.L."/>
        </authorList>
    </citation>
    <scope>NUCLEOTIDE SEQUENCE [LARGE SCALE GENOMIC DNA]</scope>
    <source>
        <strain evidence="2 3">605</strain>
    </source>
</reference>
<name>A0A177XX41_9VIBR</name>
<dbReference type="Proteomes" id="UP000078406">
    <property type="component" value="Unassembled WGS sequence"/>
</dbReference>
<gene>
    <name evidence="2" type="ORF">APB76_16360</name>
</gene>
<evidence type="ECO:0000256" key="1">
    <source>
        <dbReference type="SAM" id="Phobius"/>
    </source>
</evidence>
<organism evidence="2 3">
    <name type="scientific">Vibrio bivalvicida</name>
    <dbReference type="NCBI Taxonomy" id="1276888"/>
    <lineage>
        <taxon>Bacteria</taxon>
        <taxon>Pseudomonadati</taxon>
        <taxon>Pseudomonadota</taxon>
        <taxon>Gammaproteobacteria</taxon>
        <taxon>Vibrionales</taxon>
        <taxon>Vibrionaceae</taxon>
        <taxon>Vibrio</taxon>
        <taxon>Vibrio oreintalis group</taxon>
    </lineage>
</organism>
<protein>
    <submittedName>
        <fullName evidence="2">Uncharacterized protein</fullName>
    </submittedName>
</protein>
<dbReference type="AlphaFoldDB" id="A0A177XX41"/>
<proteinExistence type="predicted"/>
<accession>A0A177XX41</accession>
<keyword evidence="1" id="KW-0472">Membrane</keyword>
<keyword evidence="1" id="KW-0812">Transmembrane</keyword>
<dbReference type="EMBL" id="LLEI02000044">
    <property type="protein sequence ID" value="OAJ93148.1"/>
    <property type="molecule type" value="Genomic_DNA"/>
</dbReference>
<feature type="transmembrane region" description="Helical" evidence="1">
    <location>
        <begin position="6"/>
        <end position="26"/>
    </location>
</feature>
<comment type="caution">
    <text evidence="2">The sequence shown here is derived from an EMBL/GenBank/DDBJ whole genome shotgun (WGS) entry which is preliminary data.</text>
</comment>